<dbReference type="InterPro" id="IPR020843">
    <property type="entry name" value="ER"/>
</dbReference>
<dbReference type="InterPro" id="IPR002364">
    <property type="entry name" value="Quin_OxRdtase/zeta-crystal_CS"/>
</dbReference>
<proteinExistence type="predicted"/>
<dbReference type="InterPro" id="IPR047618">
    <property type="entry name" value="QOR-like"/>
</dbReference>
<dbReference type="Pfam" id="PF00107">
    <property type="entry name" value="ADH_zinc_N"/>
    <property type="match status" value="1"/>
</dbReference>
<feature type="domain" description="Enoyl reductase (ER)" evidence="3">
    <location>
        <begin position="18"/>
        <end position="328"/>
    </location>
</feature>
<dbReference type="Pfam" id="PF08240">
    <property type="entry name" value="ADH_N"/>
    <property type="match status" value="1"/>
</dbReference>
<dbReference type="InterPro" id="IPR036291">
    <property type="entry name" value="NAD(P)-bd_dom_sf"/>
</dbReference>
<dbReference type="PROSITE" id="PS01162">
    <property type="entry name" value="QOR_ZETA_CRYSTAL"/>
    <property type="match status" value="1"/>
</dbReference>
<keyword evidence="1" id="KW-0521">NADP</keyword>
<comment type="caution">
    <text evidence="4">The sequence shown here is derived from an EMBL/GenBank/DDBJ whole genome shotgun (WGS) entry which is preliminary data.</text>
</comment>
<dbReference type="Gene3D" id="3.40.50.720">
    <property type="entry name" value="NAD(P)-binding Rossmann-like Domain"/>
    <property type="match status" value="1"/>
</dbReference>
<dbReference type="FunFam" id="3.40.50.720:FF:000053">
    <property type="entry name" value="Quinone oxidoreductase 1"/>
    <property type="match status" value="1"/>
</dbReference>
<dbReference type="PANTHER" id="PTHR48106:SF13">
    <property type="entry name" value="QUINONE OXIDOREDUCTASE-RELATED"/>
    <property type="match status" value="1"/>
</dbReference>
<dbReference type="SUPFAM" id="SSF51735">
    <property type="entry name" value="NAD(P)-binding Rossmann-fold domains"/>
    <property type="match status" value="1"/>
</dbReference>
<dbReference type="GO" id="GO:0003960">
    <property type="term" value="F:quinone reductase (NADPH) activity"/>
    <property type="evidence" value="ECO:0007669"/>
    <property type="project" value="UniProtKB-EC"/>
</dbReference>
<evidence type="ECO:0000259" key="3">
    <source>
        <dbReference type="SMART" id="SM00829"/>
    </source>
</evidence>
<dbReference type="InterPro" id="IPR011032">
    <property type="entry name" value="GroES-like_sf"/>
</dbReference>
<evidence type="ECO:0000313" key="5">
    <source>
        <dbReference type="Proteomes" id="UP000568106"/>
    </source>
</evidence>
<protein>
    <submittedName>
        <fullName evidence="4">NADPH2:quinone reductase</fullName>
        <ecNumber evidence="4">1.6.5.5</ecNumber>
    </submittedName>
</protein>
<dbReference type="SUPFAM" id="SSF50129">
    <property type="entry name" value="GroES-like"/>
    <property type="match status" value="1"/>
</dbReference>
<dbReference type="PANTHER" id="PTHR48106">
    <property type="entry name" value="QUINONE OXIDOREDUCTASE PIG3-RELATED"/>
    <property type="match status" value="1"/>
</dbReference>
<evidence type="ECO:0000256" key="1">
    <source>
        <dbReference type="ARBA" id="ARBA00022857"/>
    </source>
</evidence>
<dbReference type="SMART" id="SM00829">
    <property type="entry name" value="PKS_ER"/>
    <property type="match status" value="1"/>
</dbReference>
<dbReference type="Proteomes" id="UP000568106">
    <property type="component" value="Unassembled WGS sequence"/>
</dbReference>
<evidence type="ECO:0000313" key="4">
    <source>
        <dbReference type="EMBL" id="MBB5315483.1"/>
    </source>
</evidence>
<accession>A0A7W8IE28</accession>
<dbReference type="GO" id="GO:0035925">
    <property type="term" value="F:mRNA 3'-UTR AU-rich region binding"/>
    <property type="evidence" value="ECO:0007669"/>
    <property type="project" value="TreeGrafter"/>
</dbReference>
<dbReference type="EC" id="1.6.5.5" evidence="4"/>
<dbReference type="AlphaFoldDB" id="A0A7W8IE28"/>
<organism evidence="4 5">
    <name type="scientific">Tunturiibacter empetritectus</name>
    <dbReference type="NCBI Taxonomy" id="3069691"/>
    <lineage>
        <taxon>Bacteria</taxon>
        <taxon>Pseudomonadati</taxon>
        <taxon>Acidobacteriota</taxon>
        <taxon>Terriglobia</taxon>
        <taxon>Terriglobales</taxon>
        <taxon>Acidobacteriaceae</taxon>
        <taxon>Tunturiibacter</taxon>
    </lineage>
</organism>
<keyword evidence="2 4" id="KW-0560">Oxidoreductase</keyword>
<dbReference type="GO" id="GO:0070402">
    <property type="term" value="F:NADPH binding"/>
    <property type="evidence" value="ECO:0007669"/>
    <property type="project" value="TreeGrafter"/>
</dbReference>
<dbReference type="CDD" id="cd05286">
    <property type="entry name" value="QOR2"/>
    <property type="match status" value="1"/>
</dbReference>
<name>A0A7W8IE28_9BACT</name>
<dbReference type="InterPro" id="IPR013149">
    <property type="entry name" value="ADH-like_C"/>
</dbReference>
<dbReference type="EMBL" id="JACHDY010000001">
    <property type="protein sequence ID" value="MBB5315483.1"/>
    <property type="molecule type" value="Genomic_DNA"/>
</dbReference>
<evidence type="ECO:0000256" key="2">
    <source>
        <dbReference type="ARBA" id="ARBA00023002"/>
    </source>
</evidence>
<dbReference type="Gene3D" id="3.90.180.10">
    <property type="entry name" value="Medium-chain alcohol dehydrogenases, catalytic domain"/>
    <property type="match status" value="1"/>
</dbReference>
<sequence>MLYPAFTTMQAIQIHTTGSADVLTLTDLPTPTPGPGEALLRIEASGVNFIDTYFREGRYPAKLPYTLGQEAAGTIVSVAPDVTTFKPGDRVAWCLIPGTYAQFAVAPAARLVAIPEGVTTQQAAAAILQGMTAHYLLHSAYPVQPGDEILIHAGAGGTGLLFIQMAKSLGARVFTTVSSEEKATLARAAGADEVIFYTKEDFAAKVKSLTGNKGLPVVYDSVGKSTFEQSLQCLRPRGIVVLFGGASGPVPPFDLIRLSTMGSLYVTRPTLKDYIATRAELDHRAKDVFDAIANGTLRLRVEHVYPLADAAQAHRELESRATTGKLLLIP</sequence>
<dbReference type="GO" id="GO:0008270">
    <property type="term" value="F:zinc ion binding"/>
    <property type="evidence" value="ECO:0007669"/>
    <property type="project" value="InterPro"/>
</dbReference>
<reference evidence="4" key="1">
    <citation type="submission" date="2020-08" db="EMBL/GenBank/DDBJ databases">
        <title>Genomic Encyclopedia of Type Strains, Phase IV (KMG-V): Genome sequencing to study the core and pangenomes of soil and plant-associated prokaryotes.</title>
        <authorList>
            <person name="Whitman W."/>
        </authorList>
    </citation>
    <scope>NUCLEOTIDE SEQUENCE [LARGE SCALE GENOMIC DNA]</scope>
    <source>
        <strain evidence="4">M8UP27</strain>
    </source>
</reference>
<dbReference type="InterPro" id="IPR013154">
    <property type="entry name" value="ADH-like_N"/>
</dbReference>
<dbReference type="GO" id="GO:0005829">
    <property type="term" value="C:cytosol"/>
    <property type="evidence" value="ECO:0007669"/>
    <property type="project" value="TreeGrafter"/>
</dbReference>
<keyword evidence="5" id="KW-1185">Reference proteome</keyword>
<gene>
    <name evidence="4" type="ORF">HDF09_000133</name>
</gene>